<dbReference type="NCBIfam" id="TIGR00229">
    <property type="entry name" value="sensory_box"/>
    <property type="match status" value="2"/>
</dbReference>
<comment type="catalytic activity">
    <reaction evidence="3">
        <text>2 GTP = 3',3'-c-di-GMP + 2 diphosphate</text>
        <dbReference type="Rhea" id="RHEA:24898"/>
        <dbReference type="ChEBI" id="CHEBI:33019"/>
        <dbReference type="ChEBI" id="CHEBI:37565"/>
        <dbReference type="ChEBI" id="CHEBI:58805"/>
        <dbReference type="EC" id="2.7.7.65"/>
    </reaction>
</comment>
<evidence type="ECO:0000256" key="3">
    <source>
        <dbReference type="ARBA" id="ARBA00034247"/>
    </source>
</evidence>
<evidence type="ECO:0000256" key="2">
    <source>
        <dbReference type="ARBA" id="ARBA00012528"/>
    </source>
</evidence>
<organism evidence="6 7">
    <name type="scientific">Vibrio aerogenes CECT 7868</name>
    <dbReference type="NCBI Taxonomy" id="1216006"/>
    <lineage>
        <taxon>Bacteria</taxon>
        <taxon>Pseudomonadati</taxon>
        <taxon>Pseudomonadota</taxon>
        <taxon>Gammaproteobacteria</taxon>
        <taxon>Vibrionales</taxon>
        <taxon>Vibrionaceae</taxon>
        <taxon>Vibrio</taxon>
    </lineage>
</organism>
<dbReference type="InterPro" id="IPR000014">
    <property type="entry name" value="PAS"/>
</dbReference>
<dbReference type="GO" id="GO:0043709">
    <property type="term" value="P:cell adhesion involved in single-species biofilm formation"/>
    <property type="evidence" value="ECO:0007669"/>
    <property type="project" value="TreeGrafter"/>
</dbReference>
<reference evidence="6 7" key="1">
    <citation type="submission" date="2016-11" db="EMBL/GenBank/DDBJ databases">
        <authorList>
            <person name="Jaros S."/>
            <person name="Januszkiewicz K."/>
            <person name="Wedrychowicz H."/>
        </authorList>
    </citation>
    <scope>NUCLEOTIDE SEQUENCE [LARGE SCALE GENOMIC DNA]</scope>
    <source>
        <strain evidence="6 7">CECT 7868</strain>
    </source>
</reference>
<dbReference type="InterPro" id="IPR029787">
    <property type="entry name" value="Nucleotide_cyclase"/>
</dbReference>
<protein>
    <recommendedName>
        <fullName evidence="2">diguanylate cyclase</fullName>
        <ecNumber evidence="2">2.7.7.65</ecNumber>
    </recommendedName>
</protein>
<proteinExistence type="predicted"/>
<accession>A0A1M5XR36</accession>
<dbReference type="PROSITE" id="PS50112">
    <property type="entry name" value="PAS"/>
    <property type="match status" value="2"/>
</dbReference>
<dbReference type="InterPro" id="IPR013655">
    <property type="entry name" value="PAS_fold_3"/>
</dbReference>
<dbReference type="GO" id="GO:0052621">
    <property type="term" value="F:diguanylate cyclase activity"/>
    <property type="evidence" value="ECO:0007669"/>
    <property type="project" value="UniProtKB-EC"/>
</dbReference>
<dbReference type="Pfam" id="PF00990">
    <property type="entry name" value="GGDEF"/>
    <property type="match status" value="1"/>
</dbReference>
<dbReference type="InterPro" id="IPR043128">
    <property type="entry name" value="Rev_trsase/Diguanyl_cyclase"/>
</dbReference>
<dbReference type="Gene3D" id="3.30.70.270">
    <property type="match status" value="1"/>
</dbReference>
<feature type="domain" description="PAS" evidence="4">
    <location>
        <begin position="251"/>
        <end position="304"/>
    </location>
</feature>
<evidence type="ECO:0000313" key="6">
    <source>
        <dbReference type="EMBL" id="SHI01723.1"/>
    </source>
</evidence>
<evidence type="ECO:0000259" key="5">
    <source>
        <dbReference type="PROSITE" id="PS50887"/>
    </source>
</evidence>
<name>A0A1M5XR36_9VIBR</name>
<sequence length="516" mass="59121">MSAKRMNFIFNEQGQVLALYKDTDIQDYSDRICHLNFRTANHSATFQSDHFYTMLKRYGKLELSTVIDQQIWSGSLVFICSVSGDVPAEQMLLTLHGVSGQITKETYHSVLPLSPSATYHLDLKLSTIQNISPNVAILTGFSPEIIQGQADWWMKQIHPEDKSKYLSHIEACCECRDDHFYGTEYRFCNFQGDYIWLADRARVMFDPESQEPVGLVGCLIDISEIMKLYNQLVSLTAVAPGMIYQYEHTSDGQISFSYMSPQVQTLFGKTADEIKNDIKQLFNAVHPADRKRLYRSIIKAEKGQKEWKCEFRVLNHGEVRWLYGHSVPVNMNHFRQVWSGLLIDISDKKSLEFKLKRESTTDPLTGLFNRRYFMNMLEETFDGGVKQLPVSILAVDFDHFKQINDQYGHDVGDQVLRQVATGMKQNLRKTDTLARVGGEEFSVILPATHYKDALRIGEKLRHYVETMVISYQDFNINITITVGVASSDGHLAQKELLIRADRALYQGKSSGRNRVM</sequence>
<dbReference type="STRING" id="1216006.VA7868_01248"/>
<dbReference type="GO" id="GO:1902201">
    <property type="term" value="P:negative regulation of bacterial-type flagellum-dependent cell motility"/>
    <property type="evidence" value="ECO:0007669"/>
    <property type="project" value="TreeGrafter"/>
</dbReference>
<dbReference type="InterPro" id="IPR035965">
    <property type="entry name" value="PAS-like_dom_sf"/>
</dbReference>
<evidence type="ECO:0000313" key="7">
    <source>
        <dbReference type="Proteomes" id="UP000184608"/>
    </source>
</evidence>
<dbReference type="Gene3D" id="3.30.450.20">
    <property type="entry name" value="PAS domain"/>
    <property type="match status" value="2"/>
</dbReference>
<dbReference type="SUPFAM" id="SSF55785">
    <property type="entry name" value="PYP-like sensor domain (PAS domain)"/>
    <property type="match status" value="2"/>
</dbReference>
<dbReference type="RefSeq" id="WP_073603002.1">
    <property type="nucleotide sequence ID" value="NZ_FQXZ01000013.1"/>
</dbReference>
<dbReference type="PROSITE" id="PS50887">
    <property type="entry name" value="GGDEF"/>
    <property type="match status" value="1"/>
</dbReference>
<dbReference type="AlphaFoldDB" id="A0A1M5XR36"/>
<feature type="domain" description="GGDEF" evidence="5">
    <location>
        <begin position="388"/>
        <end position="516"/>
    </location>
</feature>
<dbReference type="OrthoDB" id="9799509at2"/>
<evidence type="ECO:0000259" key="4">
    <source>
        <dbReference type="PROSITE" id="PS50112"/>
    </source>
</evidence>
<dbReference type="InterPro" id="IPR000160">
    <property type="entry name" value="GGDEF_dom"/>
</dbReference>
<dbReference type="FunFam" id="3.30.70.270:FF:000001">
    <property type="entry name" value="Diguanylate cyclase domain protein"/>
    <property type="match status" value="1"/>
</dbReference>
<dbReference type="EMBL" id="FQXZ01000013">
    <property type="protein sequence ID" value="SHI01723.1"/>
    <property type="molecule type" value="Genomic_DNA"/>
</dbReference>
<dbReference type="SUPFAM" id="SSF55073">
    <property type="entry name" value="Nucleotide cyclase"/>
    <property type="match status" value="1"/>
</dbReference>
<evidence type="ECO:0000256" key="1">
    <source>
        <dbReference type="ARBA" id="ARBA00001946"/>
    </source>
</evidence>
<dbReference type="GO" id="GO:0005886">
    <property type="term" value="C:plasma membrane"/>
    <property type="evidence" value="ECO:0007669"/>
    <property type="project" value="TreeGrafter"/>
</dbReference>
<dbReference type="CDD" id="cd00130">
    <property type="entry name" value="PAS"/>
    <property type="match status" value="2"/>
</dbReference>
<dbReference type="PANTHER" id="PTHR45138:SF9">
    <property type="entry name" value="DIGUANYLATE CYCLASE DGCM-RELATED"/>
    <property type="match status" value="1"/>
</dbReference>
<dbReference type="PANTHER" id="PTHR45138">
    <property type="entry name" value="REGULATORY COMPONENTS OF SENSORY TRANSDUCTION SYSTEM"/>
    <property type="match status" value="1"/>
</dbReference>
<dbReference type="EC" id="2.7.7.65" evidence="2"/>
<comment type="cofactor">
    <cofactor evidence="1">
        <name>Mg(2+)</name>
        <dbReference type="ChEBI" id="CHEBI:18420"/>
    </cofactor>
</comment>
<dbReference type="Pfam" id="PF08447">
    <property type="entry name" value="PAS_3"/>
    <property type="match status" value="2"/>
</dbReference>
<keyword evidence="7" id="KW-1185">Reference proteome</keyword>
<feature type="domain" description="PAS" evidence="4">
    <location>
        <begin position="103"/>
        <end position="170"/>
    </location>
</feature>
<dbReference type="SMART" id="SM00267">
    <property type="entry name" value="GGDEF"/>
    <property type="match status" value="1"/>
</dbReference>
<dbReference type="Proteomes" id="UP000184608">
    <property type="component" value="Unassembled WGS sequence"/>
</dbReference>
<dbReference type="InterPro" id="IPR050469">
    <property type="entry name" value="Diguanylate_Cyclase"/>
</dbReference>
<dbReference type="CDD" id="cd01949">
    <property type="entry name" value="GGDEF"/>
    <property type="match status" value="1"/>
</dbReference>
<dbReference type="NCBIfam" id="TIGR00254">
    <property type="entry name" value="GGDEF"/>
    <property type="match status" value="1"/>
</dbReference>
<dbReference type="SMART" id="SM00086">
    <property type="entry name" value="PAC"/>
    <property type="match status" value="2"/>
</dbReference>
<gene>
    <name evidence="6" type="primary">pleD_1</name>
    <name evidence="6" type="ORF">VA7868_01248</name>
</gene>
<dbReference type="InterPro" id="IPR001610">
    <property type="entry name" value="PAC"/>
</dbReference>